<proteinExistence type="predicted"/>
<name>A0A6J7WN97_9CAUD</name>
<sequence length="141" mass="15351">MSILTPGIFALPAIEALSAPEPDATDEQKAKVVPDPTGYKLLCMVPPAKETFDGTGIVKADMVRSAEEQTSHTLFVLKVGPDAYKDEKKFPSGPWCKEGDFVIVRAYAGTRIKLFGREMRLINDDQVDAVIQDPRGVSRAG</sequence>
<organism evidence="2">
    <name type="scientific">uncultured Caudovirales phage</name>
    <dbReference type="NCBI Taxonomy" id="2100421"/>
    <lineage>
        <taxon>Viruses</taxon>
        <taxon>Duplodnaviria</taxon>
        <taxon>Heunggongvirae</taxon>
        <taxon>Uroviricota</taxon>
        <taxon>Caudoviricetes</taxon>
        <taxon>Peduoviridae</taxon>
        <taxon>Maltschvirus</taxon>
        <taxon>Maltschvirus maltsch</taxon>
    </lineage>
</organism>
<reference evidence="2" key="1">
    <citation type="submission" date="2020-05" db="EMBL/GenBank/DDBJ databases">
        <authorList>
            <person name="Chiriac C."/>
            <person name="Salcher M."/>
            <person name="Ghai R."/>
            <person name="Kavagutti S V."/>
        </authorList>
    </citation>
    <scope>NUCLEOTIDE SEQUENCE</scope>
</reference>
<evidence type="ECO:0000313" key="1">
    <source>
        <dbReference type="EMBL" id="CAB4240962.1"/>
    </source>
</evidence>
<dbReference type="EMBL" id="LR798273">
    <property type="protein sequence ID" value="CAB5219376.1"/>
    <property type="molecule type" value="Genomic_DNA"/>
</dbReference>
<dbReference type="SMR" id="A0A6J7WN97"/>
<dbReference type="SUPFAM" id="SSF50129">
    <property type="entry name" value="GroES-like"/>
    <property type="match status" value="1"/>
</dbReference>
<dbReference type="GO" id="GO:0006457">
    <property type="term" value="P:protein folding"/>
    <property type="evidence" value="ECO:0007669"/>
    <property type="project" value="InterPro"/>
</dbReference>
<protein>
    <recommendedName>
        <fullName evidence="3">Co-chaperonin GroES</fullName>
    </recommendedName>
</protein>
<gene>
    <name evidence="2" type="ORF">UFOVP228_63</name>
    <name evidence="1" type="ORF">UFOVP47_39</name>
</gene>
<evidence type="ECO:0000313" key="2">
    <source>
        <dbReference type="EMBL" id="CAB5219376.1"/>
    </source>
</evidence>
<dbReference type="EMBL" id="LR797820">
    <property type="protein sequence ID" value="CAB4240962.1"/>
    <property type="molecule type" value="Genomic_DNA"/>
</dbReference>
<dbReference type="InterPro" id="IPR037124">
    <property type="entry name" value="Chaperonin_GroES_sf"/>
</dbReference>
<accession>A0A6J7WN97</accession>
<dbReference type="InterPro" id="IPR011032">
    <property type="entry name" value="GroES-like_sf"/>
</dbReference>
<evidence type="ECO:0008006" key="3">
    <source>
        <dbReference type="Google" id="ProtNLM"/>
    </source>
</evidence>
<dbReference type="Gene3D" id="2.30.33.40">
    <property type="entry name" value="GroES chaperonin"/>
    <property type="match status" value="1"/>
</dbReference>